<comment type="caution">
    <text evidence="2">The sequence shown here is derived from an EMBL/GenBank/DDBJ whole genome shotgun (WGS) entry which is preliminary data.</text>
</comment>
<dbReference type="Proteomes" id="UP001499990">
    <property type="component" value="Unassembled WGS sequence"/>
</dbReference>
<dbReference type="EMBL" id="BAAAYL010000001">
    <property type="protein sequence ID" value="GAA3378629.1"/>
    <property type="molecule type" value="Genomic_DNA"/>
</dbReference>
<protein>
    <submittedName>
        <fullName evidence="2">Uncharacterized protein</fullName>
    </submittedName>
</protein>
<evidence type="ECO:0000313" key="3">
    <source>
        <dbReference type="Proteomes" id="UP001499990"/>
    </source>
</evidence>
<organism evidence="2 3">
    <name type="scientific">Streptomyces sannanensis</name>
    <dbReference type="NCBI Taxonomy" id="285536"/>
    <lineage>
        <taxon>Bacteria</taxon>
        <taxon>Bacillati</taxon>
        <taxon>Actinomycetota</taxon>
        <taxon>Actinomycetes</taxon>
        <taxon>Kitasatosporales</taxon>
        <taxon>Streptomycetaceae</taxon>
        <taxon>Streptomyces</taxon>
    </lineage>
</organism>
<name>A0ABP6SJN4_9ACTN</name>
<evidence type="ECO:0000256" key="1">
    <source>
        <dbReference type="SAM" id="MobiDB-lite"/>
    </source>
</evidence>
<sequence>MQYPGRLRNRMSGWGRSSGYGFEGDLVAENLEPADEVAGSAGWVEMTLMPVGAEFLVGGAGVVDQVPGDDEFRAGDGDQGFGVSAAFDDAPVAGAEESVGASGGVGSLPERVWAGLPGEP</sequence>
<reference evidence="3" key="1">
    <citation type="journal article" date="2019" name="Int. J. Syst. Evol. Microbiol.">
        <title>The Global Catalogue of Microorganisms (GCM) 10K type strain sequencing project: providing services to taxonomists for standard genome sequencing and annotation.</title>
        <authorList>
            <consortium name="The Broad Institute Genomics Platform"/>
            <consortium name="The Broad Institute Genome Sequencing Center for Infectious Disease"/>
            <person name="Wu L."/>
            <person name="Ma J."/>
        </authorList>
    </citation>
    <scope>NUCLEOTIDE SEQUENCE [LARGE SCALE GENOMIC DNA]</scope>
    <source>
        <strain evidence="3">JCM 9651</strain>
    </source>
</reference>
<gene>
    <name evidence="2" type="ORF">GCM10020367_58930</name>
</gene>
<evidence type="ECO:0000313" key="2">
    <source>
        <dbReference type="EMBL" id="GAA3378629.1"/>
    </source>
</evidence>
<keyword evidence="3" id="KW-1185">Reference proteome</keyword>
<proteinExistence type="predicted"/>
<feature type="region of interest" description="Disordered" evidence="1">
    <location>
        <begin position="94"/>
        <end position="120"/>
    </location>
</feature>
<accession>A0ABP6SJN4</accession>